<dbReference type="Proteomes" id="UP001374535">
    <property type="component" value="Chromosome 3"/>
</dbReference>
<sequence>MIGGERREGFGDVMEEFDGVGGGGGDFGVGVEEGIGKARVFGGIGDGVEDFLGIFEIWGFEERVWLLWDGFWGFFLGGREWFGGRRRWLRAEQRRRVSNVRVSDCRAKRRRDFPHGSSSFFFCFFHCLPPTLGFRVFHSFLHFFFSFSLSLLMMLHF</sequence>
<keyword evidence="1" id="KW-0472">Membrane</keyword>
<keyword evidence="3" id="KW-1185">Reference proteome</keyword>
<name>A0AAQ3NX75_VIGMU</name>
<evidence type="ECO:0000313" key="3">
    <source>
        <dbReference type="Proteomes" id="UP001374535"/>
    </source>
</evidence>
<evidence type="ECO:0000313" key="2">
    <source>
        <dbReference type="EMBL" id="WVZ16462.1"/>
    </source>
</evidence>
<accession>A0AAQ3NX75</accession>
<keyword evidence="1" id="KW-1133">Transmembrane helix</keyword>
<organism evidence="2 3">
    <name type="scientific">Vigna mungo</name>
    <name type="common">Black gram</name>
    <name type="synonym">Phaseolus mungo</name>
    <dbReference type="NCBI Taxonomy" id="3915"/>
    <lineage>
        <taxon>Eukaryota</taxon>
        <taxon>Viridiplantae</taxon>
        <taxon>Streptophyta</taxon>
        <taxon>Embryophyta</taxon>
        <taxon>Tracheophyta</taxon>
        <taxon>Spermatophyta</taxon>
        <taxon>Magnoliopsida</taxon>
        <taxon>eudicotyledons</taxon>
        <taxon>Gunneridae</taxon>
        <taxon>Pentapetalae</taxon>
        <taxon>rosids</taxon>
        <taxon>fabids</taxon>
        <taxon>Fabales</taxon>
        <taxon>Fabaceae</taxon>
        <taxon>Papilionoideae</taxon>
        <taxon>50 kb inversion clade</taxon>
        <taxon>NPAAA clade</taxon>
        <taxon>indigoferoid/millettioid clade</taxon>
        <taxon>Phaseoleae</taxon>
        <taxon>Vigna</taxon>
    </lineage>
</organism>
<feature type="transmembrane region" description="Helical" evidence="1">
    <location>
        <begin position="113"/>
        <end position="131"/>
    </location>
</feature>
<dbReference type="EMBL" id="CP144698">
    <property type="protein sequence ID" value="WVZ16462.1"/>
    <property type="molecule type" value="Genomic_DNA"/>
</dbReference>
<reference evidence="2 3" key="1">
    <citation type="journal article" date="2023" name="Life. Sci Alliance">
        <title>Evolutionary insights into 3D genome organization and epigenetic landscape of Vigna mungo.</title>
        <authorList>
            <person name="Junaid A."/>
            <person name="Singh B."/>
            <person name="Bhatia S."/>
        </authorList>
    </citation>
    <scope>NUCLEOTIDE SEQUENCE [LARGE SCALE GENOMIC DNA]</scope>
    <source>
        <strain evidence="2">Urdbean</strain>
    </source>
</reference>
<gene>
    <name evidence="2" type="ORF">V8G54_009444</name>
</gene>
<dbReference type="AlphaFoldDB" id="A0AAQ3NX75"/>
<proteinExistence type="predicted"/>
<evidence type="ECO:0008006" key="4">
    <source>
        <dbReference type="Google" id="ProtNLM"/>
    </source>
</evidence>
<evidence type="ECO:0000256" key="1">
    <source>
        <dbReference type="SAM" id="Phobius"/>
    </source>
</evidence>
<protein>
    <recommendedName>
        <fullName evidence="4">Transmembrane protein</fullName>
    </recommendedName>
</protein>
<keyword evidence="1" id="KW-0812">Transmembrane</keyword>